<organism evidence="19 20">
    <name type="scientific">Candidatus Hodgkinia cicadicola</name>
    <dbReference type="NCBI Taxonomy" id="573658"/>
    <lineage>
        <taxon>Bacteria</taxon>
        <taxon>Pseudomonadati</taxon>
        <taxon>Pseudomonadota</taxon>
        <taxon>Alphaproteobacteria</taxon>
        <taxon>Hyphomicrobiales</taxon>
        <taxon>Candidatus Hodgkinia</taxon>
    </lineage>
</organism>
<evidence type="ECO:0000256" key="3">
    <source>
        <dbReference type="ARBA" id="ARBA00022448"/>
    </source>
</evidence>
<dbReference type="Gene3D" id="2.60.40.420">
    <property type="entry name" value="Cupredoxins - blue copper proteins"/>
    <property type="match status" value="1"/>
</dbReference>
<feature type="transmembrane region" description="Helical" evidence="16">
    <location>
        <begin position="41"/>
        <end position="65"/>
    </location>
</feature>
<keyword evidence="5 14" id="KW-0812">Transmembrane</keyword>
<dbReference type="SUPFAM" id="SSF49503">
    <property type="entry name" value="Cupredoxins"/>
    <property type="match status" value="1"/>
</dbReference>
<dbReference type="SUPFAM" id="SSF81464">
    <property type="entry name" value="Cytochrome c oxidase subunit II-like, transmembrane region"/>
    <property type="match status" value="1"/>
</dbReference>
<evidence type="ECO:0000256" key="15">
    <source>
        <dbReference type="RuleBase" id="RU004024"/>
    </source>
</evidence>
<keyword evidence="19" id="KW-0560">Oxidoreductase</keyword>
<feature type="domain" description="Cytochrome oxidase subunit II copper A binding" evidence="17">
    <location>
        <begin position="111"/>
        <end position="252"/>
    </location>
</feature>
<keyword evidence="10 15" id="KW-0186">Copper</keyword>
<evidence type="ECO:0000256" key="12">
    <source>
        <dbReference type="ARBA" id="ARBA00024688"/>
    </source>
</evidence>
<dbReference type="InterPro" id="IPR002429">
    <property type="entry name" value="CcO_II-like_C"/>
</dbReference>
<dbReference type="PANTHER" id="PTHR22888:SF9">
    <property type="entry name" value="CYTOCHROME C OXIDASE SUBUNIT 2"/>
    <property type="match status" value="1"/>
</dbReference>
<keyword evidence="20" id="KW-1185">Reference proteome</keyword>
<reference evidence="19" key="1">
    <citation type="submission" date="2017-09" db="EMBL/GenBank/DDBJ databases">
        <authorList>
            <person name="Campbell M.A."/>
            <person name="Lukasik P."/>
            <person name="Simon C."/>
            <person name="McCutcheon J.P."/>
        </authorList>
    </citation>
    <scope>NUCLEOTIDE SEQUENCE [LARGE SCALE GENOMIC DNA]</scope>
    <source>
        <strain evidence="19">TRYCRA</strain>
    </source>
</reference>
<evidence type="ECO:0000256" key="9">
    <source>
        <dbReference type="ARBA" id="ARBA00022989"/>
    </source>
</evidence>
<dbReference type="InterPro" id="IPR001505">
    <property type="entry name" value="Copper_CuA"/>
</dbReference>
<dbReference type="InterPro" id="IPR011759">
    <property type="entry name" value="Cyt_c_oxidase_su2_TM_dom"/>
</dbReference>
<dbReference type="InterPro" id="IPR014222">
    <property type="entry name" value="Cyt_c_oxidase_su2"/>
</dbReference>
<keyword evidence="9 16" id="KW-1133">Transmembrane helix</keyword>
<evidence type="ECO:0000256" key="7">
    <source>
        <dbReference type="ARBA" id="ARBA00022967"/>
    </source>
</evidence>
<keyword evidence="8 14" id="KW-0249">Electron transport</keyword>
<dbReference type="PANTHER" id="PTHR22888">
    <property type="entry name" value="CYTOCHROME C OXIDASE, SUBUNIT II"/>
    <property type="match status" value="1"/>
</dbReference>
<feature type="transmembrane region" description="Helical" evidence="16">
    <location>
        <begin position="77"/>
        <end position="99"/>
    </location>
</feature>
<gene>
    <name evidence="19" type="primary">ctaC</name>
    <name evidence="19" type="ORF">trycra_161</name>
</gene>
<dbReference type="PROSITE" id="PS00078">
    <property type="entry name" value="COX2"/>
    <property type="match status" value="1"/>
</dbReference>
<evidence type="ECO:0000313" key="19">
    <source>
        <dbReference type="EMBL" id="PIM95605.1"/>
    </source>
</evidence>
<keyword evidence="7" id="KW-1278">Translocase</keyword>
<comment type="caution">
    <text evidence="19">The sequence shown here is derived from an EMBL/GenBank/DDBJ whole genome shotgun (WGS) entry which is preliminary data.</text>
</comment>
<proteinExistence type="inferred from homology"/>
<accession>A0ABX4MGW9</accession>
<evidence type="ECO:0000256" key="6">
    <source>
        <dbReference type="ARBA" id="ARBA00022723"/>
    </source>
</evidence>
<evidence type="ECO:0000256" key="8">
    <source>
        <dbReference type="ARBA" id="ARBA00022982"/>
    </source>
</evidence>
<dbReference type="Pfam" id="PF00116">
    <property type="entry name" value="COX2"/>
    <property type="match status" value="1"/>
</dbReference>
<dbReference type="Pfam" id="PF02790">
    <property type="entry name" value="COX2_TM"/>
    <property type="match status" value="1"/>
</dbReference>
<evidence type="ECO:0000256" key="2">
    <source>
        <dbReference type="ARBA" id="ARBA00007866"/>
    </source>
</evidence>
<dbReference type="InterPro" id="IPR045187">
    <property type="entry name" value="CcO_II"/>
</dbReference>
<comment type="subcellular location">
    <subcellularLocation>
        <location evidence="14">Cell membrane</location>
        <topology evidence="14">Multi-pass membrane protein</topology>
    </subcellularLocation>
    <subcellularLocation>
        <location evidence="1">Membrane</location>
        <topology evidence="1">Multi-pass membrane protein</topology>
    </subcellularLocation>
</comment>
<comment type="similarity">
    <text evidence="2 14">Belongs to the cytochrome c oxidase subunit 2 family.</text>
</comment>
<feature type="domain" description="Cytochrome oxidase subunit II transmembrane region profile" evidence="18">
    <location>
        <begin position="16"/>
        <end position="109"/>
    </location>
</feature>
<evidence type="ECO:0000256" key="5">
    <source>
        <dbReference type="ARBA" id="ARBA00022692"/>
    </source>
</evidence>
<dbReference type="Proteomes" id="UP000228979">
    <property type="component" value="Unassembled WGS sequence"/>
</dbReference>
<comment type="cofactor">
    <cofactor evidence="15">
        <name>Cu cation</name>
        <dbReference type="ChEBI" id="CHEBI:23378"/>
    </cofactor>
    <text evidence="15">Binds a copper A center.</text>
</comment>
<evidence type="ECO:0000256" key="16">
    <source>
        <dbReference type="SAM" id="Phobius"/>
    </source>
</evidence>
<dbReference type="GO" id="GO:0016491">
    <property type="term" value="F:oxidoreductase activity"/>
    <property type="evidence" value="ECO:0007669"/>
    <property type="project" value="UniProtKB-KW"/>
</dbReference>
<evidence type="ECO:0000313" key="20">
    <source>
        <dbReference type="Proteomes" id="UP000228979"/>
    </source>
</evidence>
<dbReference type="NCBIfam" id="TIGR02866">
    <property type="entry name" value="CoxB"/>
    <property type="match status" value="1"/>
</dbReference>
<dbReference type="Gene3D" id="1.10.287.90">
    <property type="match status" value="1"/>
</dbReference>
<evidence type="ECO:0000256" key="13">
    <source>
        <dbReference type="ARBA" id="ARBA00047816"/>
    </source>
</evidence>
<dbReference type="InterPro" id="IPR008972">
    <property type="entry name" value="Cupredoxin"/>
</dbReference>
<dbReference type="EC" id="7.1.1.9" evidence="15"/>
<protein>
    <recommendedName>
        <fullName evidence="15">Cytochrome c oxidase subunit 2</fullName>
        <ecNumber evidence="15">7.1.1.9</ecNumber>
    </recommendedName>
</protein>
<dbReference type="PRINTS" id="PR01166">
    <property type="entry name" value="CYCOXIDASEII"/>
</dbReference>
<dbReference type="PROSITE" id="PS50999">
    <property type="entry name" value="COX2_TM"/>
    <property type="match status" value="1"/>
</dbReference>
<evidence type="ECO:0000256" key="14">
    <source>
        <dbReference type="RuleBase" id="RU000456"/>
    </source>
</evidence>
<dbReference type="InterPro" id="IPR036257">
    <property type="entry name" value="Cyt_c_oxidase_su2_TM_sf"/>
</dbReference>
<dbReference type="PROSITE" id="PS50857">
    <property type="entry name" value="COX2_CUA"/>
    <property type="match status" value="1"/>
</dbReference>
<keyword evidence="6 15" id="KW-0479">Metal-binding</keyword>
<keyword evidence="3 14" id="KW-0813">Transport</keyword>
<evidence type="ECO:0000256" key="10">
    <source>
        <dbReference type="ARBA" id="ARBA00023008"/>
    </source>
</evidence>
<evidence type="ECO:0000259" key="18">
    <source>
        <dbReference type="PROSITE" id="PS50999"/>
    </source>
</evidence>
<evidence type="ECO:0000259" key="17">
    <source>
        <dbReference type="PROSITE" id="PS50857"/>
    </source>
</evidence>
<evidence type="ECO:0000256" key="4">
    <source>
        <dbReference type="ARBA" id="ARBA00022660"/>
    </source>
</evidence>
<comment type="catalytic activity">
    <reaction evidence="13 15">
        <text>4 Fe(II)-[cytochrome c] + O2 + 8 H(+)(in) = 4 Fe(III)-[cytochrome c] + 2 H2O + 4 H(+)(out)</text>
        <dbReference type="Rhea" id="RHEA:11436"/>
        <dbReference type="Rhea" id="RHEA-COMP:10350"/>
        <dbReference type="Rhea" id="RHEA-COMP:14399"/>
        <dbReference type="ChEBI" id="CHEBI:15377"/>
        <dbReference type="ChEBI" id="CHEBI:15378"/>
        <dbReference type="ChEBI" id="CHEBI:15379"/>
        <dbReference type="ChEBI" id="CHEBI:29033"/>
        <dbReference type="ChEBI" id="CHEBI:29034"/>
        <dbReference type="EC" id="7.1.1.9"/>
    </reaction>
</comment>
<keyword evidence="4 14" id="KW-0679">Respiratory chain</keyword>
<name>A0ABX4MGW9_9HYPH</name>
<keyword evidence="11 16" id="KW-0472">Membrane</keyword>
<sequence length="271" mass="31286">MSSYFKDNKAFMFVGKPSNWQTSLQRSATPIMKQIVQIMSFTNVLLFPILLFVVITIIFLCYNYTNNPNVSQINENLILEITWILIPVLILSSICSPSFKALKYQMSQKKLPHITVKVTAHQWYWNYEYSLVGNKFNYNSNMLKQHQRLEYKKTNLKLYPELLATDYELVVPARRVIRILVTSDDVIHGFAVPSFGLKTDAIPGKLNDAWIKVNTPGIYYGQCSEFCGKDHAFMPIAIRTVSQEKFNTWLKLAKNNLDSAFNAIRHGKQIQ</sequence>
<comment type="function">
    <text evidence="12 15">Subunits I and II form the functional core of the enzyme complex. Electrons originating in cytochrome c are transferred via heme a and Cu(A) to the binuclear center formed by heme a3 and Cu(B).</text>
</comment>
<evidence type="ECO:0000256" key="11">
    <source>
        <dbReference type="ARBA" id="ARBA00023136"/>
    </source>
</evidence>
<evidence type="ECO:0000256" key="1">
    <source>
        <dbReference type="ARBA" id="ARBA00004141"/>
    </source>
</evidence>
<dbReference type="EMBL" id="NXGP01000079">
    <property type="protein sequence ID" value="PIM95605.1"/>
    <property type="molecule type" value="Genomic_DNA"/>
</dbReference>